<evidence type="ECO:0000256" key="2">
    <source>
        <dbReference type="ARBA" id="ARBA00022723"/>
    </source>
</evidence>
<dbReference type="Gene3D" id="1.10.565.10">
    <property type="entry name" value="Retinoid X Receptor"/>
    <property type="match status" value="1"/>
</dbReference>
<comment type="caution">
    <text evidence="12">The sequence shown here is derived from an EMBL/GenBank/DDBJ whole genome shotgun (WGS) entry which is preliminary data.</text>
</comment>
<keyword evidence="6" id="KW-0238">DNA-binding</keyword>
<name>A0AAD4MSN6_9BILA</name>
<keyword evidence="8" id="KW-0675">Receptor</keyword>
<dbReference type="GO" id="GO:0000978">
    <property type="term" value="F:RNA polymerase II cis-regulatory region sequence-specific DNA binding"/>
    <property type="evidence" value="ECO:0007669"/>
    <property type="project" value="TreeGrafter"/>
</dbReference>
<evidence type="ECO:0000256" key="1">
    <source>
        <dbReference type="ARBA" id="ARBA00005993"/>
    </source>
</evidence>
<protein>
    <submittedName>
        <fullName evidence="12">Zinc finger, c4 type (Two domains) domain-containing protein</fullName>
    </submittedName>
</protein>
<dbReference type="GO" id="GO:0045944">
    <property type="term" value="P:positive regulation of transcription by RNA polymerase II"/>
    <property type="evidence" value="ECO:0007669"/>
    <property type="project" value="TreeGrafter"/>
</dbReference>
<evidence type="ECO:0000256" key="6">
    <source>
        <dbReference type="ARBA" id="ARBA00023125"/>
    </source>
</evidence>
<dbReference type="Pfam" id="PF00105">
    <property type="entry name" value="zf-C4"/>
    <property type="match status" value="1"/>
</dbReference>
<evidence type="ECO:0000259" key="10">
    <source>
        <dbReference type="PROSITE" id="PS51030"/>
    </source>
</evidence>
<dbReference type="InterPro" id="IPR001723">
    <property type="entry name" value="Nuclear_hrmn_rcpt"/>
</dbReference>
<dbReference type="SUPFAM" id="SSF48508">
    <property type="entry name" value="Nuclear receptor ligand-binding domain"/>
    <property type="match status" value="1"/>
</dbReference>
<dbReference type="GO" id="GO:0004879">
    <property type="term" value="F:nuclear receptor activity"/>
    <property type="evidence" value="ECO:0007669"/>
    <property type="project" value="TreeGrafter"/>
</dbReference>
<organism evidence="12 13">
    <name type="scientific">Ditylenchus destructor</name>
    <dbReference type="NCBI Taxonomy" id="166010"/>
    <lineage>
        <taxon>Eukaryota</taxon>
        <taxon>Metazoa</taxon>
        <taxon>Ecdysozoa</taxon>
        <taxon>Nematoda</taxon>
        <taxon>Chromadorea</taxon>
        <taxon>Rhabditida</taxon>
        <taxon>Tylenchina</taxon>
        <taxon>Tylenchomorpha</taxon>
        <taxon>Sphaerularioidea</taxon>
        <taxon>Anguinidae</taxon>
        <taxon>Anguininae</taxon>
        <taxon>Ditylenchus</taxon>
    </lineage>
</organism>
<feature type="domain" description="Nuclear receptor" evidence="10">
    <location>
        <begin position="30"/>
        <end position="105"/>
    </location>
</feature>
<sequence>MDLSGKPVDFSNNRVVLKSDKEDGTQDESAELCKVCSDEATGMNFGVLTCESCKAFYRRSFQSVKQIKCPFMGLCEINKHSRKFCQACRLQKCISVGMRREKLFKRTRHKSSTPKSEVIAPEITGVSTPKSEVIGPEISLKTVILPMVPENTETGNYGESLNSNQRQRKSECACAACGNSSQDFGGGQSNLSNGQTVMSSAEQFPALSEQQLIDELIRANSVLDEPLVIPSERISGHNQPLDPANLSLLDVIRISDLAMRRIISMAKQISLFMGLGQEDQLALLKGGLTELLILRGAMVFDPRKDAWRHQIYCLPKANELNILGAAGSQSASGALNGQPNDMNLVHLTVDILKQAQEQQHYVEHKKWLCSFEDVWRQDFVMLLLSALCLFCPQRNHIEDIAKVESIRNTYSGVLKRYLASRPELFGPDTYNKLLHKLRDLQRLNQSLQRIYRRFDPSELDPLLLELLQTCPQADYC</sequence>
<evidence type="ECO:0000256" key="5">
    <source>
        <dbReference type="ARBA" id="ARBA00023015"/>
    </source>
</evidence>
<dbReference type="InterPro" id="IPR035500">
    <property type="entry name" value="NHR-like_dom_sf"/>
</dbReference>
<evidence type="ECO:0000313" key="13">
    <source>
        <dbReference type="Proteomes" id="UP001201812"/>
    </source>
</evidence>
<dbReference type="AlphaFoldDB" id="A0AAD4MSN6"/>
<keyword evidence="13" id="KW-1185">Reference proteome</keyword>
<evidence type="ECO:0000256" key="9">
    <source>
        <dbReference type="ARBA" id="ARBA00023242"/>
    </source>
</evidence>
<dbReference type="InterPro" id="IPR050234">
    <property type="entry name" value="Nuclear_hormone_rcpt_NR1"/>
</dbReference>
<dbReference type="PROSITE" id="PS51843">
    <property type="entry name" value="NR_LBD"/>
    <property type="match status" value="1"/>
</dbReference>
<dbReference type="PANTHER" id="PTHR24082">
    <property type="entry name" value="NUCLEAR HORMONE RECEPTOR"/>
    <property type="match status" value="1"/>
</dbReference>
<keyword evidence="2" id="KW-0479">Metal-binding</keyword>
<evidence type="ECO:0000256" key="4">
    <source>
        <dbReference type="ARBA" id="ARBA00022833"/>
    </source>
</evidence>
<dbReference type="GO" id="GO:0030154">
    <property type="term" value="P:cell differentiation"/>
    <property type="evidence" value="ECO:0007669"/>
    <property type="project" value="TreeGrafter"/>
</dbReference>
<dbReference type="SMART" id="SM00399">
    <property type="entry name" value="ZnF_C4"/>
    <property type="match status" value="1"/>
</dbReference>
<evidence type="ECO:0000256" key="7">
    <source>
        <dbReference type="ARBA" id="ARBA00023163"/>
    </source>
</evidence>
<dbReference type="PRINTS" id="PR00047">
    <property type="entry name" value="STROIDFINGER"/>
</dbReference>
<dbReference type="SMART" id="SM00430">
    <property type="entry name" value="HOLI"/>
    <property type="match status" value="1"/>
</dbReference>
<dbReference type="GO" id="GO:0008270">
    <property type="term" value="F:zinc ion binding"/>
    <property type="evidence" value="ECO:0007669"/>
    <property type="project" value="UniProtKB-KW"/>
</dbReference>
<dbReference type="SUPFAM" id="SSF57716">
    <property type="entry name" value="Glucocorticoid receptor-like (DNA-binding domain)"/>
    <property type="match status" value="1"/>
</dbReference>
<keyword evidence="7" id="KW-0804">Transcription</keyword>
<keyword evidence="3" id="KW-0863">Zinc-finger</keyword>
<dbReference type="InterPro" id="IPR001628">
    <property type="entry name" value="Znf_hrmn_rcpt"/>
</dbReference>
<dbReference type="InterPro" id="IPR013088">
    <property type="entry name" value="Znf_NHR/GATA"/>
</dbReference>
<dbReference type="Gene3D" id="3.30.50.10">
    <property type="entry name" value="Erythroid Transcription Factor GATA-1, subunit A"/>
    <property type="match status" value="1"/>
</dbReference>
<evidence type="ECO:0000256" key="8">
    <source>
        <dbReference type="ARBA" id="ARBA00023170"/>
    </source>
</evidence>
<keyword evidence="9" id="KW-0539">Nucleus</keyword>
<evidence type="ECO:0000256" key="3">
    <source>
        <dbReference type="ARBA" id="ARBA00022771"/>
    </source>
</evidence>
<dbReference type="InterPro" id="IPR000536">
    <property type="entry name" value="Nucl_hrmn_rcpt_lig-bd"/>
</dbReference>
<dbReference type="PROSITE" id="PS51030">
    <property type="entry name" value="NUCLEAR_REC_DBD_2"/>
    <property type="match status" value="1"/>
</dbReference>
<accession>A0AAD4MSN6</accession>
<dbReference type="PANTHER" id="PTHR24082:SF283">
    <property type="entry name" value="NUCLEAR HORMONE RECEPTOR HR96"/>
    <property type="match status" value="1"/>
</dbReference>
<keyword evidence="5" id="KW-0805">Transcription regulation</keyword>
<dbReference type="GO" id="GO:0000122">
    <property type="term" value="P:negative regulation of transcription by RNA polymerase II"/>
    <property type="evidence" value="ECO:0007669"/>
    <property type="project" value="TreeGrafter"/>
</dbReference>
<evidence type="ECO:0000259" key="11">
    <source>
        <dbReference type="PROSITE" id="PS51843"/>
    </source>
</evidence>
<proteinExistence type="inferred from homology"/>
<gene>
    <name evidence="12" type="ORF">DdX_15507</name>
</gene>
<dbReference type="PRINTS" id="PR00398">
    <property type="entry name" value="STRDHORMONER"/>
</dbReference>
<keyword evidence="4" id="KW-0862">Zinc</keyword>
<dbReference type="EMBL" id="JAKKPZ010000099">
    <property type="protein sequence ID" value="KAI1702414.1"/>
    <property type="molecule type" value="Genomic_DNA"/>
</dbReference>
<dbReference type="Proteomes" id="UP001201812">
    <property type="component" value="Unassembled WGS sequence"/>
</dbReference>
<evidence type="ECO:0000313" key="12">
    <source>
        <dbReference type="EMBL" id="KAI1702414.1"/>
    </source>
</evidence>
<comment type="similarity">
    <text evidence="1">Belongs to the nuclear hormone receptor family.</text>
</comment>
<reference evidence="12" key="1">
    <citation type="submission" date="2022-01" db="EMBL/GenBank/DDBJ databases">
        <title>Genome Sequence Resource for Two Populations of Ditylenchus destructor, the Migratory Endoparasitic Phytonematode.</title>
        <authorList>
            <person name="Zhang H."/>
            <person name="Lin R."/>
            <person name="Xie B."/>
        </authorList>
    </citation>
    <scope>NUCLEOTIDE SEQUENCE</scope>
    <source>
        <strain evidence="12">BazhouSP</strain>
    </source>
</reference>
<feature type="domain" description="NR LBD" evidence="11">
    <location>
        <begin position="208"/>
        <end position="473"/>
    </location>
</feature>